<evidence type="ECO:0000259" key="8">
    <source>
        <dbReference type="Pfam" id="PF00501"/>
    </source>
</evidence>
<dbReference type="InterPro" id="IPR000873">
    <property type="entry name" value="AMP-dep_synth/lig_dom"/>
</dbReference>
<organism evidence="10 11">
    <name type="scientific">Potamilus streckersoni</name>
    <dbReference type="NCBI Taxonomy" id="2493646"/>
    <lineage>
        <taxon>Eukaryota</taxon>
        <taxon>Metazoa</taxon>
        <taxon>Spiralia</taxon>
        <taxon>Lophotrochozoa</taxon>
        <taxon>Mollusca</taxon>
        <taxon>Bivalvia</taxon>
        <taxon>Autobranchia</taxon>
        <taxon>Heteroconchia</taxon>
        <taxon>Palaeoheterodonta</taxon>
        <taxon>Unionida</taxon>
        <taxon>Unionoidea</taxon>
        <taxon>Unionidae</taxon>
        <taxon>Ambleminae</taxon>
        <taxon>Lampsilini</taxon>
        <taxon>Potamilus</taxon>
    </lineage>
</organism>
<evidence type="ECO:0000259" key="9">
    <source>
        <dbReference type="Pfam" id="PF13193"/>
    </source>
</evidence>
<comment type="catalytic activity">
    <reaction evidence="7">
        <text>tetracosanoate + ATP + CoA = tetracosanoyl-CoA + AMP + diphosphate</text>
        <dbReference type="Rhea" id="RHEA:33639"/>
        <dbReference type="ChEBI" id="CHEBI:30616"/>
        <dbReference type="ChEBI" id="CHEBI:31014"/>
        <dbReference type="ChEBI" id="CHEBI:33019"/>
        <dbReference type="ChEBI" id="CHEBI:57287"/>
        <dbReference type="ChEBI" id="CHEBI:65052"/>
        <dbReference type="ChEBI" id="CHEBI:456215"/>
    </reaction>
    <physiologicalReaction direction="left-to-right" evidence="7">
        <dbReference type="Rhea" id="RHEA:33640"/>
    </physiologicalReaction>
</comment>
<gene>
    <name evidence="10" type="ORF">CHS0354_029290</name>
</gene>
<evidence type="ECO:0000256" key="5">
    <source>
        <dbReference type="ARBA" id="ARBA00036527"/>
    </source>
</evidence>
<evidence type="ECO:0000313" key="11">
    <source>
        <dbReference type="Proteomes" id="UP001195483"/>
    </source>
</evidence>
<dbReference type="EC" id="6.2.1.3" evidence="4"/>
<dbReference type="PROSITE" id="PS00455">
    <property type="entry name" value="AMP_BINDING"/>
    <property type="match status" value="1"/>
</dbReference>
<evidence type="ECO:0000256" key="2">
    <source>
        <dbReference type="ARBA" id="ARBA00022598"/>
    </source>
</evidence>
<protein>
    <recommendedName>
        <fullName evidence="4">long-chain-fatty-acid--CoA ligase</fullName>
        <ecNumber evidence="4">6.2.1.3</ecNumber>
    </recommendedName>
    <alternativeName>
        <fullName evidence="6">Long-chain-fatty-acid--CoA ligase</fullName>
    </alternativeName>
</protein>
<dbReference type="GO" id="GO:0005789">
    <property type="term" value="C:endoplasmic reticulum membrane"/>
    <property type="evidence" value="ECO:0007669"/>
    <property type="project" value="TreeGrafter"/>
</dbReference>
<dbReference type="Gene3D" id="3.40.50.12780">
    <property type="entry name" value="N-terminal domain of ligase-like"/>
    <property type="match status" value="2"/>
</dbReference>
<keyword evidence="3" id="KW-0276">Fatty acid metabolism</keyword>
<dbReference type="InterPro" id="IPR020845">
    <property type="entry name" value="AMP-binding_CS"/>
</dbReference>
<dbReference type="InterPro" id="IPR045851">
    <property type="entry name" value="AMP-bd_C_sf"/>
</dbReference>
<comment type="caution">
    <text evidence="10">The sequence shown here is derived from an EMBL/GenBank/DDBJ whole genome shotgun (WGS) entry which is preliminary data.</text>
</comment>
<keyword evidence="3" id="KW-0443">Lipid metabolism</keyword>
<sequence length="439" mass="49069">MKAGLPIAMINFNLRSRSLAHCILSSEAKILIVGEGEDLLKASTEILDEIPGVNVYCMSTKLGDGNLKSFGSLMDSVNGSQMDRSVRNKVGFYSTCVYIYTSGTTGLPKPAIVPQVRMIVAGCTWSAFDMAENDVTYITLPLYHSAGLLIGVGNTITSGATLVLRGKFSTSHFWEDCRRHNVTVIQYIGEVCRYLVSGPKRLTNDPVAFVKFDLDTQAPARDKTGWCILIKPGEIGLGIVPLNTGRASFPGYKGKKEDTEKKLFRNVFEEGDVYFNTGDLFRVDTNYYLYFNDRVGDTFRWKGENVSTTEVSNVISELDFIHDASIYGVKIPGCEGRAGMASIHLKDPNQDRLSPIMLMKLSKHCNAALPAYARPRFIRVQKELDLTSTFKQSKENLKQEEFDITKIRDPLYYLHPTIDAYFPLDQTIYYQIISGNIPM</sequence>
<dbReference type="InterPro" id="IPR025110">
    <property type="entry name" value="AMP-bd_C"/>
</dbReference>
<evidence type="ECO:0000256" key="4">
    <source>
        <dbReference type="ARBA" id="ARBA00026121"/>
    </source>
</evidence>
<accession>A0AAE0W4S0</accession>
<comment type="catalytic activity">
    <reaction evidence="5">
        <text>a very long-chain fatty acid + ATP + CoA = a very long-chain fatty acyl-CoA + AMP + diphosphate</text>
        <dbReference type="Rhea" id="RHEA:54536"/>
        <dbReference type="ChEBI" id="CHEBI:30616"/>
        <dbReference type="ChEBI" id="CHEBI:33019"/>
        <dbReference type="ChEBI" id="CHEBI:57287"/>
        <dbReference type="ChEBI" id="CHEBI:58950"/>
        <dbReference type="ChEBI" id="CHEBI:138261"/>
        <dbReference type="ChEBI" id="CHEBI:456215"/>
    </reaction>
    <physiologicalReaction direction="left-to-right" evidence="5">
        <dbReference type="Rhea" id="RHEA:54537"/>
    </physiologicalReaction>
</comment>
<evidence type="ECO:0000313" key="10">
    <source>
        <dbReference type="EMBL" id="KAK3601064.1"/>
    </source>
</evidence>
<dbReference type="GO" id="GO:0004467">
    <property type="term" value="F:long-chain fatty acid-CoA ligase activity"/>
    <property type="evidence" value="ECO:0007669"/>
    <property type="project" value="UniProtKB-EC"/>
</dbReference>
<dbReference type="SUPFAM" id="SSF56801">
    <property type="entry name" value="Acetyl-CoA synthetase-like"/>
    <property type="match status" value="1"/>
</dbReference>
<dbReference type="PANTHER" id="PTHR43107:SF22">
    <property type="entry name" value="VERY LONG-CHAIN ACYL-COA SYNTHETASE"/>
    <property type="match status" value="1"/>
</dbReference>
<evidence type="ECO:0000256" key="7">
    <source>
        <dbReference type="ARBA" id="ARBA00048666"/>
    </source>
</evidence>
<dbReference type="Pfam" id="PF13193">
    <property type="entry name" value="AMP-binding_C"/>
    <property type="match status" value="1"/>
</dbReference>
<dbReference type="GO" id="GO:0005886">
    <property type="term" value="C:plasma membrane"/>
    <property type="evidence" value="ECO:0007669"/>
    <property type="project" value="TreeGrafter"/>
</dbReference>
<dbReference type="FunFam" id="3.30.300.30:FF:000002">
    <property type="entry name" value="Long-chain fatty acid transport protein 1"/>
    <property type="match status" value="1"/>
</dbReference>
<reference evidence="10" key="3">
    <citation type="submission" date="2023-05" db="EMBL/GenBank/DDBJ databases">
        <authorList>
            <person name="Smith C.H."/>
        </authorList>
    </citation>
    <scope>NUCLEOTIDE SEQUENCE</scope>
    <source>
        <strain evidence="10">CHS0354</strain>
        <tissue evidence="10">Mantle</tissue>
    </source>
</reference>
<keyword evidence="2" id="KW-0436">Ligase</keyword>
<keyword evidence="11" id="KW-1185">Reference proteome</keyword>
<feature type="domain" description="AMP-dependent synthetase/ligase" evidence="8">
    <location>
        <begin position="1"/>
        <end position="199"/>
    </location>
</feature>
<dbReference type="EMBL" id="JAEAOA010001756">
    <property type="protein sequence ID" value="KAK3601064.1"/>
    <property type="molecule type" value="Genomic_DNA"/>
</dbReference>
<proteinExistence type="inferred from homology"/>
<dbReference type="AlphaFoldDB" id="A0AAE0W4S0"/>
<feature type="domain" description="AMP-binding enzyme C-terminal" evidence="9">
    <location>
        <begin position="310"/>
        <end position="391"/>
    </location>
</feature>
<reference evidence="10" key="2">
    <citation type="journal article" date="2021" name="Genome Biol. Evol.">
        <title>Developing a high-quality reference genome for a parasitic bivalve with doubly uniparental inheritance (Bivalvia: Unionida).</title>
        <authorList>
            <person name="Smith C.H."/>
        </authorList>
    </citation>
    <scope>NUCLEOTIDE SEQUENCE</scope>
    <source>
        <strain evidence="10">CHS0354</strain>
        <tissue evidence="10">Mantle</tissue>
    </source>
</reference>
<dbReference type="GO" id="GO:0044539">
    <property type="term" value="P:long-chain fatty acid import into cell"/>
    <property type="evidence" value="ECO:0007669"/>
    <property type="project" value="TreeGrafter"/>
</dbReference>
<evidence type="ECO:0000256" key="3">
    <source>
        <dbReference type="ARBA" id="ARBA00022832"/>
    </source>
</evidence>
<evidence type="ECO:0000256" key="6">
    <source>
        <dbReference type="ARBA" id="ARBA00041297"/>
    </source>
</evidence>
<dbReference type="Pfam" id="PF00501">
    <property type="entry name" value="AMP-binding"/>
    <property type="match status" value="1"/>
</dbReference>
<dbReference type="Proteomes" id="UP001195483">
    <property type="component" value="Unassembled WGS sequence"/>
</dbReference>
<reference evidence="10" key="1">
    <citation type="journal article" date="2021" name="Genome Biol. Evol.">
        <title>A High-Quality Reference Genome for a Parasitic Bivalve with Doubly Uniparental Inheritance (Bivalvia: Unionida).</title>
        <authorList>
            <person name="Smith C.H."/>
        </authorList>
    </citation>
    <scope>NUCLEOTIDE SEQUENCE</scope>
    <source>
        <strain evidence="10">CHS0354</strain>
    </source>
</reference>
<dbReference type="Gene3D" id="3.30.300.30">
    <property type="match status" value="1"/>
</dbReference>
<name>A0AAE0W4S0_9BIVA</name>
<evidence type="ECO:0000256" key="1">
    <source>
        <dbReference type="ARBA" id="ARBA00006432"/>
    </source>
</evidence>
<dbReference type="InterPro" id="IPR042099">
    <property type="entry name" value="ANL_N_sf"/>
</dbReference>
<dbReference type="GO" id="GO:0005324">
    <property type="term" value="F:long-chain fatty acid transmembrane transporter activity"/>
    <property type="evidence" value="ECO:0007669"/>
    <property type="project" value="TreeGrafter"/>
</dbReference>
<comment type="similarity">
    <text evidence="1">Belongs to the ATP-dependent AMP-binding enzyme family.</text>
</comment>
<dbReference type="PANTHER" id="PTHR43107">
    <property type="entry name" value="LONG-CHAIN FATTY ACID TRANSPORT PROTEIN"/>
    <property type="match status" value="1"/>
</dbReference>